<protein>
    <submittedName>
        <fullName evidence="1">Uncharacterized protein</fullName>
    </submittedName>
</protein>
<dbReference type="EMBL" id="BK015373">
    <property type="protein sequence ID" value="DAE03765.1"/>
    <property type="molecule type" value="Genomic_DNA"/>
</dbReference>
<name>A0A8S5PAX9_9CAUD</name>
<accession>A0A8S5PAX9</accession>
<organism evidence="1">
    <name type="scientific">Myoviridae sp. ctZNX6</name>
    <dbReference type="NCBI Taxonomy" id="2825127"/>
    <lineage>
        <taxon>Viruses</taxon>
        <taxon>Duplodnaviria</taxon>
        <taxon>Heunggongvirae</taxon>
        <taxon>Uroviricota</taxon>
        <taxon>Caudoviricetes</taxon>
    </lineage>
</organism>
<reference evidence="1" key="1">
    <citation type="journal article" date="2021" name="Proc. Natl. Acad. Sci. U.S.A.">
        <title>A Catalog of Tens of Thousands of Viruses from Human Metagenomes Reveals Hidden Associations with Chronic Diseases.</title>
        <authorList>
            <person name="Tisza M.J."/>
            <person name="Buck C.B."/>
        </authorList>
    </citation>
    <scope>NUCLEOTIDE SEQUENCE</scope>
    <source>
        <strain evidence="1">CtZNX6</strain>
    </source>
</reference>
<sequence length="92" mass="10142">MRDRVPAPGKANRVKITLDSGQVVEGVLSYADDATQEGSAYNKANVLPDDVCNDLGIDPTTSEPKDAFRANMEYTKKSKESTFQRLMTGRFI</sequence>
<proteinExistence type="predicted"/>
<evidence type="ECO:0000313" key="1">
    <source>
        <dbReference type="EMBL" id="DAE03765.1"/>
    </source>
</evidence>